<dbReference type="InterPro" id="IPR039910">
    <property type="entry name" value="D15-like"/>
</dbReference>
<evidence type="ECO:0000256" key="4">
    <source>
        <dbReference type="SAM" id="SignalP"/>
    </source>
</evidence>
<organism evidence="6 7">
    <name type="scientific">Phenylobacterium haematophilum</name>
    <dbReference type="NCBI Taxonomy" id="98513"/>
    <lineage>
        <taxon>Bacteria</taxon>
        <taxon>Pseudomonadati</taxon>
        <taxon>Pseudomonadota</taxon>
        <taxon>Alphaproteobacteria</taxon>
        <taxon>Caulobacterales</taxon>
        <taxon>Caulobacteraceae</taxon>
        <taxon>Phenylobacterium</taxon>
    </lineage>
</organism>
<feature type="domain" description="Bacterial surface antigen (D15)" evidence="5">
    <location>
        <begin position="295"/>
        <end position="592"/>
    </location>
</feature>
<keyword evidence="4" id="KW-0732">Signal</keyword>
<protein>
    <submittedName>
        <fullName evidence="6">Translocation and assembly module TamA</fullName>
    </submittedName>
</protein>
<evidence type="ECO:0000259" key="5">
    <source>
        <dbReference type="Pfam" id="PF01103"/>
    </source>
</evidence>
<dbReference type="Gene3D" id="2.40.160.50">
    <property type="entry name" value="membrane protein fhac: a member of the omp85/tpsb transporter family"/>
    <property type="match status" value="1"/>
</dbReference>
<reference evidence="6 7" key="1">
    <citation type="submission" date="2020-08" db="EMBL/GenBank/DDBJ databases">
        <title>Genomic Encyclopedia of Type Strains, Phase IV (KMG-IV): sequencing the most valuable type-strain genomes for metagenomic binning, comparative biology and taxonomic classification.</title>
        <authorList>
            <person name="Goeker M."/>
        </authorList>
    </citation>
    <scope>NUCLEOTIDE SEQUENCE [LARGE SCALE GENOMIC DNA]</scope>
    <source>
        <strain evidence="6 7">DSM 21793</strain>
    </source>
</reference>
<keyword evidence="2" id="KW-1134">Transmembrane beta strand</keyword>
<keyword evidence="2" id="KW-0812">Transmembrane</keyword>
<keyword evidence="7" id="KW-1185">Reference proteome</keyword>
<dbReference type="AlphaFoldDB" id="A0A839ZWH9"/>
<evidence type="ECO:0000256" key="1">
    <source>
        <dbReference type="ARBA" id="ARBA00004370"/>
    </source>
</evidence>
<dbReference type="InterPro" id="IPR000184">
    <property type="entry name" value="Bac_surfAg_D15"/>
</dbReference>
<dbReference type="Pfam" id="PF01103">
    <property type="entry name" value="Omp85"/>
    <property type="match status" value="1"/>
</dbReference>
<keyword evidence="3" id="KW-0472">Membrane</keyword>
<dbReference type="EMBL" id="JACIDK010000001">
    <property type="protein sequence ID" value="MBB3889773.1"/>
    <property type="molecule type" value="Genomic_DNA"/>
</dbReference>
<evidence type="ECO:0000313" key="6">
    <source>
        <dbReference type="EMBL" id="MBB3889773.1"/>
    </source>
</evidence>
<dbReference type="Proteomes" id="UP000530564">
    <property type="component" value="Unassembled WGS sequence"/>
</dbReference>
<dbReference type="RefSeq" id="WP_425500946.1">
    <property type="nucleotide sequence ID" value="NZ_JACIDK010000001.1"/>
</dbReference>
<dbReference type="PANTHER" id="PTHR12815:SF42">
    <property type="entry name" value="BACTERIAL SURFACE ANTIGEN (D15) DOMAIN-CONTAINING PROTEIN"/>
    <property type="match status" value="1"/>
</dbReference>
<evidence type="ECO:0000256" key="2">
    <source>
        <dbReference type="ARBA" id="ARBA00022452"/>
    </source>
</evidence>
<feature type="chain" id="PRO_5032607984" evidence="4">
    <location>
        <begin position="23"/>
        <end position="592"/>
    </location>
</feature>
<proteinExistence type="predicted"/>
<evidence type="ECO:0000256" key="3">
    <source>
        <dbReference type="ARBA" id="ARBA00023136"/>
    </source>
</evidence>
<name>A0A839ZWH9_9CAUL</name>
<comment type="subcellular location">
    <subcellularLocation>
        <location evidence="1">Membrane</location>
    </subcellularLocation>
</comment>
<sequence>MGRLVVAVAASAAICASGTARAESPRATIEGQLDGQLREAIVRAIGETDKPISNRFEARRRANEAGEDAIAVLRSEGYYAYEVEPDVGDGDPPTAIVRVTPGPLFTLSDPQIDWIAPEPLESVRQSGEVVMGLATGAPGRAVDVINAEGRIVAAVQKRGYADAAAQPREVIVDHADRTVQPTYKIAAGELVRLDGLKIVGESGRSRPGWLESLAPWRPGEVYDPEDVGELERRLLDTGVYDSVTVSLAPRDQAEPDGRRPILLSLADRKPRTLELGASYSTTEGFGADARWTRYNVLGRADTLTLLARASNIDSRLGAELTLPHWRRPQQTFKAGGGAYSNRTDAYDETGVGVRADVTRRFRKTSYVTLGGSLDYGKVEEKQTVLVSSLGEDLMTIAGLAAGALDRSDDPLDPKRGWRLDVRAEPTYLIGDESMAYLKVQSQGTIYVPFDAKARTVLAGRVKAGAMIGGSIPEVPASRRFYAGGGGSVRGYAYQAIGPRDIDNTPEGGISLLETSLELRQRVGERWGVVAFVDAGAVGANEFPTGDDFSVGVGVGVRYDLGFGPIRADIAVPLDKREGDPAFQIYLSIGQSF</sequence>
<evidence type="ECO:0000313" key="7">
    <source>
        <dbReference type="Proteomes" id="UP000530564"/>
    </source>
</evidence>
<dbReference type="Gene3D" id="3.10.20.310">
    <property type="entry name" value="membrane protein fhac"/>
    <property type="match status" value="1"/>
</dbReference>
<dbReference type="PANTHER" id="PTHR12815">
    <property type="entry name" value="SORTING AND ASSEMBLY MACHINERY SAMM50 PROTEIN FAMILY MEMBER"/>
    <property type="match status" value="1"/>
</dbReference>
<dbReference type="GO" id="GO:0019867">
    <property type="term" value="C:outer membrane"/>
    <property type="evidence" value="ECO:0007669"/>
    <property type="project" value="InterPro"/>
</dbReference>
<feature type="signal peptide" evidence="4">
    <location>
        <begin position="1"/>
        <end position="22"/>
    </location>
</feature>
<comment type="caution">
    <text evidence="6">The sequence shown here is derived from an EMBL/GenBank/DDBJ whole genome shotgun (WGS) entry which is preliminary data.</text>
</comment>
<accession>A0A839ZWH9</accession>
<gene>
    <name evidence="6" type="ORF">GGQ61_000470</name>
</gene>